<feature type="domain" description="Sugar 3,4-ketoisomerase QdtA cupin" evidence="1">
    <location>
        <begin position="4"/>
        <end position="132"/>
    </location>
</feature>
<reference evidence="2 3" key="1">
    <citation type="submission" date="2018-08" db="EMBL/GenBank/DDBJ databases">
        <title>A genome reference for cultivated species of the human gut microbiota.</title>
        <authorList>
            <person name="Zou Y."/>
            <person name="Xue W."/>
            <person name="Luo G."/>
        </authorList>
    </citation>
    <scope>NUCLEOTIDE SEQUENCE [LARGE SCALE GENOMIC DNA]</scope>
    <source>
        <strain evidence="2 3">AF24-29</strain>
    </source>
</reference>
<dbReference type="EMBL" id="QRUP01000019">
    <property type="protein sequence ID" value="RGR70958.1"/>
    <property type="molecule type" value="Genomic_DNA"/>
</dbReference>
<keyword evidence="3" id="KW-1185">Reference proteome</keyword>
<accession>A0A412FRZ6</accession>
<evidence type="ECO:0000259" key="1">
    <source>
        <dbReference type="Pfam" id="PF05523"/>
    </source>
</evidence>
<proteinExistence type="predicted"/>
<dbReference type="SUPFAM" id="SSF51182">
    <property type="entry name" value="RmlC-like cupins"/>
    <property type="match status" value="1"/>
</dbReference>
<dbReference type="Pfam" id="PF05523">
    <property type="entry name" value="FdtA"/>
    <property type="match status" value="1"/>
</dbReference>
<organism evidence="2 3">
    <name type="scientific">Holdemania filiformis</name>
    <dbReference type="NCBI Taxonomy" id="61171"/>
    <lineage>
        <taxon>Bacteria</taxon>
        <taxon>Bacillati</taxon>
        <taxon>Bacillota</taxon>
        <taxon>Erysipelotrichia</taxon>
        <taxon>Erysipelotrichales</taxon>
        <taxon>Erysipelotrichaceae</taxon>
        <taxon>Holdemania</taxon>
    </lineage>
</organism>
<dbReference type="Proteomes" id="UP000284178">
    <property type="component" value="Unassembled WGS sequence"/>
</dbReference>
<evidence type="ECO:0000313" key="2">
    <source>
        <dbReference type="EMBL" id="RGR70958.1"/>
    </source>
</evidence>
<evidence type="ECO:0000313" key="3">
    <source>
        <dbReference type="Proteomes" id="UP000284178"/>
    </source>
</evidence>
<protein>
    <submittedName>
        <fullName evidence="2">WxcM-like domain-containing protein</fullName>
    </submittedName>
</protein>
<dbReference type="GeneID" id="83016414"/>
<dbReference type="RefSeq" id="WP_117895676.1">
    <property type="nucleotide sequence ID" value="NZ_CABJCV010000019.1"/>
</dbReference>
<dbReference type="InterPro" id="IPR014710">
    <property type="entry name" value="RmlC-like_jellyroll"/>
</dbReference>
<dbReference type="CDD" id="cd20292">
    <property type="entry name" value="cupin_QdtA-like"/>
    <property type="match status" value="1"/>
</dbReference>
<comment type="caution">
    <text evidence="2">The sequence shown here is derived from an EMBL/GenBank/DDBJ whole genome shotgun (WGS) entry which is preliminary data.</text>
</comment>
<dbReference type="Gene3D" id="2.60.120.10">
    <property type="entry name" value="Jelly Rolls"/>
    <property type="match status" value="1"/>
</dbReference>
<sequence>MKNVYLQAFKAHGSANDGYLSAIERNTGLPFDIRRVYTVINTQEGNVRGYHAHKSLFQIFFALSGKIVVHCEDINGNQESFELNDPHVGLVCGPQIWHTLTYHDNAILMVLASEGYDESDYIRDYDTFKRLKEGNL</sequence>
<gene>
    <name evidence="2" type="ORF">DWY25_13515</name>
</gene>
<dbReference type="InterPro" id="IPR011051">
    <property type="entry name" value="RmlC_Cupin_sf"/>
</dbReference>
<dbReference type="AlphaFoldDB" id="A0A412FRZ6"/>
<dbReference type="InterPro" id="IPR008894">
    <property type="entry name" value="QdtA_cupin_dom"/>
</dbReference>
<name>A0A412FRZ6_9FIRM</name>